<dbReference type="InterPro" id="IPR042099">
    <property type="entry name" value="ANL_N_sf"/>
</dbReference>
<dbReference type="InterPro" id="IPR025110">
    <property type="entry name" value="AMP-bd_C"/>
</dbReference>
<gene>
    <name evidence="6" type="ORF">HX882_31205</name>
</gene>
<dbReference type="InterPro" id="IPR001242">
    <property type="entry name" value="Condensation_dom"/>
</dbReference>
<dbReference type="Pfam" id="PF00501">
    <property type="entry name" value="AMP-binding"/>
    <property type="match status" value="3"/>
</dbReference>
<dbReference type="NCBIfam" id="NF003417">
    <property type="entry name" value="PRK04813.1"/>
    <property type="match status" value="3"/>
</dbReference>
<dbReference type="InterPro" id="IPR000873">
    <property type="entry name" value="AMP-dep_synth/lig_dom"/>
</dbReference>
<dbReference type="Gene3D" id="3.40.50.980">
    <property type="match status" value="4"/>
</dbReference>
<dbReference type="Gene3D" id="3.40.50.1820">
    <property type="entry name" value="alpha/beta hydrolase"/>
    <property type="match status" value="1"/>
</dbReference>
<sequence>MNDKVKALSRNIEAIYPLAPMQQGLLFHSLMHPGQGMYLLQYRHVMVMPDLDLPAFRQAWAEVVERHELLRTSFVWKQQKRPMQVVHKQVELPITYEDWSQIDETEQQRRLEQLLSEERRDGLDFTKAPLMRVRLFKLAADTYQFVRSYHHILMDAWCFSIIMMDFFNGYRAAQEGRRLALPAPRPYKDFIRWLEQQNPDDHQAFWQQRLAGFDTPTEFGFGHAGRILHADEPVRDCVEHLTVAQTLQLQQVAGTHGITLNTLVQGAWALLLARYSGDRDVLFGVTVAGRPLHLQGMEQVVGLFINSLPLRWQLQPEQTLGQWLAALQVENLSLREHESVSLAQIQRWSEVHGQDLFQSLFVFENAPITADLRQGALDYLISDMTNRTHTNYPVTVVIVPGERLHLQLTYQTDWFEAAEIQAMLGHFRTLLLNMGDALAAQTDIALQRIGMLATEDVQRQFQDWATGGVVADLQALQPLYIERFEQQVRQTPDQVAVLFDGRSMTFDHLNRAANRMARSLRDQGVGNDDLLALLDERGFDLLIMILATLKAGAGWLPLDPRNPPQRLAQVLKQSRTPLLVHGLGQTPLAEEALALLEAAPKALGYDLRTLEDYSDSNLGIAVDSQSLAYCIFTSGSTGTPKGAMVTHTGMLNNMLGKLPGAEQANGLGLGASDVIAQTAPQCFDISVWQTLAGLVLGARTVILADCVVQNPQALADAISAEGISILEAVPSLMQSLLDADLERSSLRWVLATGEALPPALARRWFERYPSIPLMNAYGPAECSDDVAFHALTERLADNRSSVPIGRATLNNRLYLLDGDLEPLPVGAVGEVYVAGVGVGRGYMADPARTAAVFLPNLIANDGSRLYRTGDLARFLANGDLEYVGRTDHQVKVRGHRIELDEIEACLTRCPGVREAVVVARDDQQRAKVLVAYVVAEASVTLEQLREFVLAGLPPYMLPGAFMLLERMPLNANGKIDRKNLPAPDFAAQSQARYVAPRNELEQQMSQGWQELLGLDRVGIEDNFFELGGHSLLATQLIGLVGKISGKDLPLRKVFELPTIAAMAEWLQTQDGSSTTGPRRLPRPESLPLSFAQQRMWFLQQLDPASPAYNLSGAVRLTGALQVEAFNAALQDLFDAHEVLRTLFISNAGEPQLQILPSMTSHLPLLEIDNQDDLSARLRQDAMTPFALDTAPLLRTVLYRLAPQEHVLSLSCHHIIADGWSLQLIIDQLCQRYRERVQGQAPAISATATDLQYADYALWQHEWMRGEVCQKELGFWREQLSGELPVLELAADFPRPNQASQAGGRVEQRLSDALTQRLRNFSSARGWSNFIPLLSTFQCLLRSRSGSDDILVGVPVANRHHRVLQPLVGCFVNTLVYRQTLSGTRSPVQLMQDLQARSMAIQAHQDLPFDHLIEQLGVSRQVSYNPVFQAMFNYFPGNALERFELTDLVAEPLSNPPQSALCDLHLDVRDSEHGITLSFQYSSDLFHEQTVQRMAGQYLAMLEAILKAPECALGELSWQPFERAASRLIGQRVDAVEDVLLAFEHQVRAHPDATALTVADGTLSYAQVGRAVDVLASALRARGVDTDDRVALCLPRNAYLPVAMLAVLKAGAAYVPLAEDTPQERGGYVLAHARPRLCLTTTPQLPVLAAWGSDVELLDIQDLLPVFDQPAASESNSPSLSPRAEPGQLAYILYTSGSTGQPKGVAVNRGNLANLLLAMNAVLPLSANDAVLALTTATFDIAIVELLLPLTQGARIVLADREQARDPQAIDALIGAARPTVLQATPATWRMLVAHTQRRWEGVRVISGGEALPTALAEAMEARGARVINGYGPTEATVYSTFEVRTPGAEGVEVPIGVPVVNTCGYILDADLQAVAPGVPGELFLAGEHLGRGYFAAPGLTAAAFLPDPFVPGARMYRTGDRVRRNAQGSLDYLGRLDFQVKLRGFRIELGEIEALLARLPGVTGAAVLLLGHGESARLVAYYSGEEIPTEHLRGPLASRLPEYMLPSQFVYLAQMPLSSSGKVDRKALPLPARQGGEAKPLLTEAQARLAVLWQELLGCGDIGPHDNFFELGGHSLLAARLVARISERYQQRLPLRAVFEQPTLQALAASLEAGDETPEMIVRPVCGTSAPLHFTQQRLWFLDRLQGETRAYHLSLALHLQGQLQPDLLQEALVQLAARQHSLRTRFSETGEGPRQTTVDLAGTLLRLAQLGDVHGPAFAQTLRDEALADFDLVNGPLWRACLYQAPASSVLQLTLHHIIADARSLEILFDELQQLYQALAQDRAPQLPELVLQFRDVAASWQSPAGEERIEAQLAYWREQLAGEPPVLDLPTDLPRPAQQRYHGQRLRFSLPGRLIARLRETARQHGLTAFSPLLAAWSLLLARHSGQRDLWLGLPVAQRHQAHTDPLIGYFASTQVLRSRIDPQQSVADFWQQLQSTWLAGQQHGDVPFERLVEALQVRRDLSHTPLFQALFNLIQRDTAATDTQHFVGLPAQRLDIDSSTALVDIGLHIEQHGAHWQCVIEYNTDLFVAATAQRYADEFQYLLEGMLETPEARLWAVDLANADHALAERPWHRPLQPLSAEQDLIARFERQVRLTPDALAVDCQEQSLSYAQLNTLSNRLAHWLGKQGVERDALVAVCLNRGVWLLPTLLAIHKAGAAYLPLDPQHPPERLRFILEHARPALLLSEQACADVLGSLAGVLACHQVDTLALDPLATENPAQTVEPLQRAYVIYTSGSTGTPKGVQVTRGNLSNLLAGLDRQVPLAASDVWLASTTYAFDMCKPELFLPLVNGASLLLARREQVVDGHRLFALLRQATVFQATPAGWQLLLETGQSQWPPLRGLIGGEAVPAELANALTHHGVKLINAYGPTETTVWSTTEALSDEQRGIAGIGSPLLNTFCYVLDEYYRPVPLGSTGELYIGGVGVTRGYHLAPTLTAAAFLPDPFNPQPGSRMYRTGDVVKRSADGRLQYVGRADFQIKVRGFRIEPGEIESLLRRYPGVEEAVVMVDARQDSLTAWLQVGDAGAPDSAALRQYLESRLPAYMVPSAFVTLQRFALNSNGKIDRKALPQPNLAAERSSVAPRTTLEAELVQVWQELLGLPTVGVQDSFFELGGHSLLAMRLMTRIESRYGVKVELRALFHNPTIAGLAEQIESPQAPSADEALDEMQRLLSEMEE</sequence>
<evidence type="ECO:0000259" key="5">
    <source>
        <dbReference type="PROSITE" id="PS50075"/>
    </source>
</evidence>
<comment type="similarity">
    <text evidence="2">Belongs to the ATP-dependent AMP-binding enzyme family.</text>
</comment>
<dbReference type="PROSITE" id="PS50075">
    <property type="entry name" value="CARRIER"/>
    <property type="match status" value="3"/>
</dbReference>
<dbReference type="GO" id="GO:0005829">
    <property type="term" value="C:cytosol"/>
    <property type="evidence" value="ECO:0007669"/>
    <property type="project" value="TreeGrafter"/>
</dbReference>
<dbReference type="InterPro" id="IPR023213">
    <property type="entry name" value="CAT-like_dom_sf"/>
</dbReference>
<dbReference type="CDD" id="cd19543">
    <property type="entry name" value="DCL_NRPS"/>
    <property type="match status" value="1"/>
</dbReference>
<dbReference type="CDD" id="cd05930">
    <property type="entry name" value="A_NRPS"/>
    <property type="match status" value="1"/>
</dbReference>
<dbReference type="FunFam" id="3.30.300.30:FF:000010">
    <property type="entry name" value="Enterobactin synthetase component F"/>
    <property type="match status" value="1"/>
</dbReference>
<evidence type="ECO:0000313" key="7">
    <source>
        <dbReference type="Proteomes" id="UP000539985"/>
    </source>
</evidence>
<dbReference type="Pfam" id="PF13193">
    <property type="entry name" value="AMP-binding_C"/>
    <property type="match status" value="2"/>
</dbReference>
<dbReference type="Gene3D" id="3.40.50.12780">
    <property type="entry name" value="N-terminal domain of ligase-like"/>
    <property type="match status" value="1"/>
</dbReference>
<feature type="domain" description="Carrier" evidence="5">
    <location>
        <begin position="995"/>
        <end position="1070"/>
    </location>
</feature>
<dbReference type="InterPro" id="IPR029058">
    <property type="entry name" value="AB_hydrolase_fold"/>
</dbReference>
<dbReference type="Proteomes" id="UP000539985">
    <property type="component" value="Unassembled WGS sequence"/>
</dbReference>
<dbReference type="InterPro" id="IPR020806">
    <property type="entry name" value="PKS_PP-bd"/>
</dbReference>
<dbReference type="Gene3D" id="2.30.38.10">
    <property type="entry name" value="Luciferase, Domain 3"/>
    <property type="match status" value="2"/>
</dbReference>
<dbReference type="Pfam" id="PF00668">
    <property type="entry name" value="Condensation"/>
    <property type="match status" value="3"/>
</dbReference>
<organism evidence="6 7">
    <name type="scientific">Pseudomonas gingeri</name>
    <dbReference type="NCBI Taxonomy" id="117681"/>
    <lineage>
        <taxon>Bacteria</taxon>
        <taxon>Pseudomonadati</taxon>
        <taxon>Pseudomonadota</taxon>
        <taxon>Gammaproteobacteria</taxon>
        <taxon>Pseudomonadales</taxon>
        <taxon>Pseudomonadaceae</taxon>
        <taxon>Pseudomonas</taxon>
    </lineage>
</organism>
<dbReference type="SUPFAM" id="SSF47336">
    <property type="entry name" value="ACP-like"/>
    <property type="match status" value="3"/>
</dbReference>
<evidence type="ECO:0000313" key="6">
    <source>
        <dbReference type="EMBL" id="NWC00353.1"/>
    </source>
</evidence>
<dbReference type="SUPFAM" id="SSF52777">
    <property type="entry name" value="CoA-dependent acyltransferases"/>
    <property type="match status" value="6"/>
</dbReference>
<keyword evidence="3" id="KW-0596">Phosphopantetheine</keyword>
<evidence type="ECO:0000256" key="3">
    <source>
        <dbReference type="ARBA" id="ARBA00022450"/>
    </source>
</evidence>
<dbReference type="GO" id="GO:0003824">
    <property type="term" value="F:catalytic activity"/>
    <property type="evidence" value="ECO:0007669"/>
    <property type="project" value="InterPro"/>
</dbReference>
<dbReference type="InterPro" id="IPR009081">
    <property type="entry name" value="PP-bd_ACP"/>
</dbReference>
<feature type="domain" description="Carrier" evidence="5">
    <location>
        <begin position="3083"/>
        <end position="3158"/>
    </location>
</feature>
<dbReference type="FunFam" id="3.40.50.12780:FF:000012">
    <property type="entry name" value="Non-ribosomal peptide synthetase"/>
    <property type="match status" value="2"/>
</dbReference>
<keyword evidence="4" id="KW-0597">Phosphoprotein</keyword>
<dbReference type="InterPro" id="IPR045851">
    <property type="entry name" value="AMP-bd_C_sf"/>
</dbReference>
<dbReference type="InterPro" id="IPR010071">
    <property type="entry name" value="AA_adenyl_dom"/>
</dbReference>
<dbReference type="FunFam" id="1.10.1200.10:FF:000016">
    <property type="entry name" value="Non-ribosomal peptide synthase"/>
    <property type="match status" value="1"/>
</dbReference>
<dbReference type="GO" id="GO:0031177">
    <property type="term" value="F:phosphopantetheine binding"/>
    <property type="evidence" value="ECO:0007669"/>
    <property type="project" value="InterPro"/>
</dbReference>
<protein>
    <submittedName>
        <fullName evidence="6">Amino acid adenylation domain-containing protein</fullName>
    </submittedName>
</protein>
<comment type="cofactor">
    <cofactor evidence="1">
        <name>pantetheine 4'-phosphate</name>
        <dbReference type="ChEBI" id="CHEBI:47942"/>
    </cofactor>
</comment>
<dbReference type="InterPro" id="IPR036736">
    <property type="entry name" value="ACP-like_sf"/>
</dbReference>
<feature type="domain" description="Carrier" evidence="5">
    <location>
        <begin position="2040"/>
        <end position="2115"/>
    </location>
</feature>
<evidence type="ECO:0000256" key="1">
    <source>
        <dbReference type="ARBA" id="ARBA00001957"/>
    </source>
</evidence>
<dbReference type="NCBIfam" id="TIGR01733">
    <property type="entry name" value="AA-adenyl-dom"/>
    <property type="match status" value="3"/>
</dbReference>
<dbReference type="PANTHER" id="PTHR45527">
    <property type="entry name" value="NONRIBOSOMAL PEPTIDE SYNTHETASE"/>
    <property type="match status" value="1"/>
</dbReference>
<evidence type="ECO:0000256" key="2">
    <source>
        <dbReference type="ARBA" id="ARBA00006432"/>
    </source>
</evidence>
<dbReference type="SUPFAM" id="SSF56801">
    <property type="entry name" value="Acetyl-CoA synthetase-like"/>
    <property type="match status" value="3"/>
</dbReference>
<dbReference type="EMBL" id="JACAQB010000028">
    <property type="protein sequence ID" value="NWC00353.1"/>
    <property type="molecule type" value="Genomic_DNA"/>
</dbReference>
<dbReference type="Pfam" id="PF00550">
    <property type="entry name" value="PP-binding"/>
    <property type="match status" value="3"/>
</dbReference>
<comment type="caution">
    <text evidence="6">The sequence shown here is derived from an EMBL/GenBank/DDBJ whole genome shotgun (WGS) entry which is preliminary data.</text>
</comment>
<dbReference type="InterPro" id="IPR020845">
    <property type="entry name" value="AMP-binding_CS"/>
</dbReference>
<reference evidence="6 7" key="1">
    <citation type="submission" date="2020-04" db="EMBL/GenBank/DDBJ databases">
        <title>Molecular characterization of pseudomonads from Agaricus bisporus reveal novel blotch 2 pathogens in Western Europe.</title>
        <authorList>
            <person name="Taparia T."/>
            <person name="Krijger M."/>
            <person name="Haynes E."/>
            <person name="Elpinstone J.G."/>
            <person name="Noble R."/>
            <person name="Van Der Wolf J."/>
        </authorList>
    </citation>
    <scope>NUCLEOTIDE SEQUENCE [LARGE SCALE GENOMIC DNA]</scope>
    <source>
        <strain evidence="6 7">H7001</strain>
    </source>
</reference>
<dbReference type="Gene3D" id="3.30.300.30">
    <property type="match status" value="3"/>
</dbReference>
<proteinExistence type="inferred from homology"/>
<dbReference type="SMART" id="SM00823">
    <property type="entry name" value="PKS_PP"/>
    <property type="match status" value="3"/>
</dbReference>
<name>A0A7Y8C6G9_9PSED</name>
<dbReference type="GO" id="GO:0072330">
    <property type="term" value="P:monocarboxylic acid biosynthetic process"/>
    <property type="evidence" value="ECO:0007669"/>
    <property type="project" value="UniProtKB-ARBA"/>
</dbReference>
<dbReference type="Gene3D" id="3.30.559.10">
    <property type="entry name" value="Chloramphenicol acetyltransferase-like domain"/>
    <property type="match status" value="3"/>
</dbReference>
<dbReference type="RefSeq" id="WP_177105678.1">
    <property type="nucleotide sequence ID" value="NZ_JACAQB010000028.1"/>
</dbReference>
<dbReference type="PROSITE" id="PS00012">
    <property type="entry name" value="PHOSPHOPANTETHEINE"/>
    <property type="match status" value="2"/>
</dbReference>
<evidence type="ECO:0000256" key="4">
    <source>
        <dbReference type="ARBA" id="ARBA00022553"/>
    </source>
</evidence>
<accession>A0A7Y8C6G9</accession>
<dbReference type="PROSITE" id="PS00455">
    <property type="entry name" value="AMP_BINDING"/>
    <property type="match status" value="2"/>
</dbReference>
<dbReference type="InterPro" id="IPR006162">
    <property type="entry name" value="Ppantetheine_attach_site"/>
</dbReference>
<dbReference type="Gene3D" id="3.30.559.30">
    <property type="entry name" value="Nonribosomal peptide synthetase, condensation domain"/>
    <property type="match status" value="3"/>
</dbReference>
<dbReference type="FunFam" id="1.10.1200.10:FF:000005">
    <property type="entry name" value="Nonribosomal peptide synthetase 1"/>
    <property type="match status" value="2"/>
</dbReference>
<dbReference type="PANTHER" id="PTHR45527:SF1">
    <property type="entry name" value="FATTY ACID SYNTHASE"/>
    <property type="match status" value="1"/>
</dbReference>
<dbReference type="FunFam" id="3.40.50.980:FF:000001">
    <property type="entry name" value="Non-ribosomal peptide synthetase"/>
    <property type="match status" value="1"/>
</dbReference>
<dbReference type="CDD" id="cd19531">
    <property type="entry name" value="LCL_NRPS-like"/>
    <property type="match status" value="2"/>
</dbReference>
<dbReference type="GO" id="GO:0043041">
    <property type="term" value="P:amino acid activation for nonribosomal peptide biosynthetic process"/>
    <property type="evidence" value="ECO:0007669"/>
    <property type="project" value="TreeGrafter"/>
</dbReference>
<dbReference type="GO" id="GO:0044550">
    <property type="term" value="P:secondary metabolite biosynthetic process"/>
    <property type="evidence" value="ECO:0007669"/>
    <property type="project" value="UniProtKB-ARBA"/>
</dbReference>
<dbReference type="Gene3D" id="1.10.1200.10">
    <property type="entry name" value="ACP-like"/>
    <property type="match status" value="2"/>
</dbReference>